<protein>
    <submittedName>
        <fullName evidence="7">Uncharacterized AAA domain-containing protein C16E9.10c</fullName>
    </submittedName>
</protein>
<feature type="region of interest" description="Disordered" evidence="4">
    <location>
        <begin position="65"/>
        <end position="111"/>
    </location>
</feature>
<proteinExistence type="predicted"/>
<dbReference type="GeneID" id="108679548"/>
<dbReference type="Gene3D" id="1.10.8.60">
    <property type="match status" value="2"/>
</dbReference>
<dbReference type="KEGG" id="hazt:108679548"/>
<dbReference type="Gene3D" id="3.40.50.300">
    <property type="entry name" value="P-loop containing nucleotide triphosphate hydrolases"/>
    <property type="match status" value="2"/>
</dbReference>
<dbReference type="GO" id="GO:0003723">
    <property type="term" value="F:RNA binding"/>
    <property type="evidence" value="ECO:0007669"/>
    <property type="project" value="TreeGrafter"/>
</dbReference>
<feature type="domain" description="AAA+ ATPase" evidence="5">
    <location>
        <begin position="510"/>
        <end position="648"/>
    </location>
</feature>
<dbReference type="AlphaFoldDB" id="A0A8B7PBY9"/>
<dbReference type="RefSeq" id="XP_018023679.1">
    <property type="nucleotide sequence ID" value="XM_018168190.2"/>
</dbReference>
<name>A0A8B7PBY9_HYAAZ</name>
<dbReference type="InterPro" id="IPR003960">
    <property type="entry name" value="ATPase_AAA_CS"/>
</dbReference>
<organism evidence="6 7">
    <name type="scientific">Hyalella azteca</name>
    <name type="common">Amphipod</name>
    <dbReference type="NCBI Taxonomy" id="294128"/>
    <lineage>
        <taxon>Eukaryota</taxon>
        <taxon>Metazoa</taxon>
        <taxon>Ecdysozoa</taxon>
        <taxon>Arthropoda</taxon>
        <taxon>Crustacea</taxon>
        <taxon>Multicrustacea</taxon>
        <taxon>Malacostraca</taxon>
        <taxon>Eumalacostraca</taxon>
        <taxon>Peracarida</taxon>
        <taxon>Amphipoda</taxon>
        <taxon>Senticaudata</taxon>
        <taxon>Talitrida</taxon>
        <taxon>Talitroidea</taxon>
        <taxon>Hyalellidae</taxon>
        <taxon>Hyalella</taxon>
    </lineage>
</organism>
<dbReference type="GO" id="GO:0005634">
    <property type="term" value="C:nucleus"/>
    <property type="evidence" value="ECO:0007669"/>
    <property type="project" value="TreeGrafter"/>
</dbReference>
<gene>
    <name evidence="7" type="primary">LOC108679548</name>
</gene>
<dbReference type="GO" id="GO:1990275">
    <property type="term" value="F:preribosome binding"/>
    <property type="evidence" value="ECO:0007669"/>
    <property type="project" value="TreeGrafter"/>
</dbReference>
<dbReference type="OrthoDB" id="27435at2759"/>
<dbReference type="Pfam" id="PF17862">
    <property type="entry name" value="AAA_lid_3"/>
    <property type="match status" value="1"/>
</dbReference>
<evidence type="ECO:0000256" key="3">
    <source>
        <dbReference type="ARBA" id="ARBA00023054"/>
    </source>
</evidence>
<feature type="region of interest" description="Disordered" evidence="4">
    <location>
        <begin position="784"/>
        <end position="803"/>
    </location>
</feature>
<dbReference type="Pfam" id="PF00004">
    <property type="entry name" value="AAA"/>
    <property type="match status" value="2"/>
</dbReference>
<feature type="compositionally biased region" description="Basic residues" evidence="4">
    <location>
        <begin position="100"/>
        <end position="110"/>
    </location>
</feature>
<dbReference type="InterPro" id="IPR041569">
    <property type="entry name" value="AAA_lid_3"/>
</dbReference>
<dbReference type="InterPro" id="IPR003959">
    <property type="entry name" value="ATPase_AAA_core"/>
</dbReference>
<dbReference type="InterPro" id="IPR003593">
    <property type="entry name" value="AAA+_ATPase"/>
</dbReference>
<dbReference type="InterPro" id="IPR050168">
    <property type="entry name" value="AAA_ATPase_domain"/>
</dbReference>
<dbReference type="FunFam" id="3.40.50.300:FF:001025">
    <property type="entry name" value="ATPase family, AAA domain-containing 2B"/>
    <property type="match status" value="1"/>
</dbReference>
<sequence length="869" mass="95775">MEYSARLQAAVEQYVEEHLSCNLNEMSKFIYHHNPQFQQVQYPVFKNTVKTALEFMQFIENDANPKKSSKCDILPNMKHNSNDFEKSRQNAEKSPANNQKPKKRLKKKKNASLIQEFSDDCFVIDVDGSAADSQCNDDVSIVYSKAQDYQCNTPALLSQPCSNSTPALTSNVKKRLLQEDISERFNKKAMLSKMVAESMQDLDLSQLGGLEPIMESVFSVLMLLRLPQPQPVSLMISGPPGAGKTALASAMATAASLPVIQLRLCDIIATSSSLSPEKKIAEEFFNAVTGGPALVLISQLDQLSKDGGSQGPRNLDRGISRMLCTMIKNLTRESSEDPLLVVAECTHMELLDQRLLDAFSEQILIKPPTAQQRHAILKSIFATEKIDASVDLTYWGLKCSGFLAGDFVRLLNSARRTALKRSLKSSVSEALRRGKLPSHSIQPPPVIISAQDITDALKHVKPVLKNEGFPSVPETTWQDVGGLSEVREELRRKMLDPIKEPDLLAKYNKTSSGILLWGPPGCGKTLLAKAVANEAGVNLLIVNGPDLLSMYQGESERAVRVVFARAASVAPCVIFFDEFDSLCPKRSKTGVESGSKSTIVNTLLTEMSGFLERSGVYVMAATNLPAVLDPAVLRPGRFDTLLYVGLPDIAGREAVLRAATKNGTLPALASDVNLRNIAERCDNFSGADCRHLVEMASTEAFEELKAWRKKQATHSLSNDVFTNNLINSDQRQTDDKLLSGDQKPSSNEVKTTDDTCHMEEGEVDEVASHNSNDRSWATMEDEDANSCSNMNEPEVGSVAPSNILPEGVTSRVTEADKNDQTPVELNPFHEGPYVVYARHFEAALAYVNPSVGEKERLKYEEQRRLKKFI</sequence>
<keyword evidence="3" id="KW-0175">Coiled coil</keyword>
<evidence type="ECO:0000313" key="6">
    <source>
        <dbReference type="Proteomes" id="UP000694843"/>
    </source>
</evidence>
<dbReference type="Proteomes" id="UP000694843">
    <property type="component" value="Unplaced"/>
</dbReference>
<feature type="region of interest" description="Disordered" evidence="4">
    <location>
        <begin position="731"/>
        <end position="757"/>
    </location>
</feature>
<dbReference type="GO" id="GO:0005524">
    <property type="term" value="F:ATP binding"/>
    <property type="evidence" value="ECO:0007669"/>
    <property type="project" value="UniProtKB-KW"/>
</dbReference>
<evidence type="ECO:0000256" key="4">
    <source>
        <dbReference type="SAM" id="MobiDB-lite"/>
    </source>
</evidence>
<evidence type="ECO:0000256" key="2">
    <source>
        <dbReference type="ARBA" id="ARBA00022840"/>
    </source>
</evidence>
<evidence type="ECO:0000259" key="5">
    <source>
        <dbReference type="SMART" id="SM00382"/>
    </source>
</evidence>
<dbReference type="GO" id="GO:0042254">
    <property type="term" value="P:ribosome biogenesis"/>
    <property type="evidence" value="ECO:0007669"/>
    <property type="project" value="TreeGrafter"/>
</dbReference>
<dbReference type="PROSITE" id="PS00674">
    <property type="entry name" value="AAA"/>
    <property type="match status" value="1"/>
</dbReference>
<feature type="compositionally biased region" description="Basic and acidic residues" evidence="4">
    <location>
        <begin position="80"/>
        <end position="91"/>
    </location>
</feature>
<reference evidence="7" key="1">
    <citation type="submission" date="2025-08" db="UniProtKB">
        <authorList>
            <consortium name="RefSeq"/>
        </authorList>
    </citation>
    <scope>IDENTIFICATION</scope>
    <source>
        <tissue evidence="7">Whole organism</tissue>
    </source>
</reference>
<keyword evidence="1" id="KW-0547">Nucleotide-binding</keyword>
<keyword evidence="6" id="KW-1185">Reference proteome</keyword>
<dbReference type="GO" id="GO:0016887">
    <property type="term" value="F:ATP hydrolysis activity"/>
    <property type="evidence" value="ECO:0007669"/>
    <property type="project" value="InterPro"/>
</dbReference>
<evidence type="ECO:0000313" key="7">
    <source>
        <dbReference type="RefSeq" id="XP_018023679.1"/>
    </source>
</evidence>
<dbReference type="PANTHER" id="PTHR23077:SF171">
    <property type="entry name" value="NUCLEAR VALOSIN-CONTAINING PROTEIN-LIKE"/>
    <property type="match status" value="1"/>
</dbReference>
<dbReference type="PANTHER" id="PTHR23077">
    <property type="entry name" value="AAA-FAMILY ATPASE"/>
    <property type="match status" value="1"/>
</dbReference>
<dbReference type="SMART" id="SM00382">
    <property type="entry name" value="AAA"/>
    <property type="match status" value="2"/>
</dbReference>
<dbReference type="InterPro" id="IPR027417">
    <property type="entry name" value="P-loop_NTPase"/>
</dbReference>
<accession>A0A8B7PBY9</accession>
<evidence type="ECO:0000256" key="1">
    <source>
        <dbReference type="ARBA" id="ARBA00022741"/>
    </source>
</evidence>
<feature type="domain" description="AAA+ ATPase" evidence="5">
    <location>
        <begin position="230"/>
        <end position="369"/>
    </location>
</feature>
<dbReference type="SUPFAM" id="SSF52540">
    <property type="entry name" value="P-loop containing nucleoside triphosphate hydrolases"/>
    <property type="match status" value="2"/>
</dbReference>
<keyword evidence="2" id="KW-0067">ATP-binding</keyword>